<evidence type="ECO:0000256" key="14">
    <source>
        <dbReference type="ARBA" id="ARBA00023254"/>
    </source>
</evidence>
<dbReference type="InterPro" id="IPR036236">
    <property type="entry name" value="Znf_C2H2_sf"/>
</dbReference>
<keyword evidence="2" id="KW-0217">Developmental protein</keyword>
<dbReference type="FunFam" id="1.10.10.60:FF:000251">
    <property type="entry name" value="Zinc finger protein 541"/>
    <property type="match status" value="1"/>
</dbReference>
<evidence type="ECO:0000313" key="22">
    <source>
        <dbReference type="Proteomes" id="UP000007267"/>
    </source>
</evidence>
<dbReference type="EMBL" id="AGCU01105372">
    <property type="status" value="NOT_ANNOTATED_CDS"/>
    <property type="molecule type" value="Genomic_DNA"/>
</dbReference>
<dbReference type="Ensembl" id="ENSPSIT00000006775.1">
    <property type="protein sequence ID" value="ENSPSIP00000006737.1"/>
    <property type="gene ID" value="ENSPSIG00000006182.1"/>
</dbReference>
<dbReference type="Proteomes" id="UP000007267">
    <property type="component" value="Unassembled WGS sequence"/>
</dbReference>
<dbReference type="PANTHER" id="PTHR16089:SF23">
    <property type="entry name" value="ZINC FINGER PROTEIN 541"/>
    <property type="match status" value="1"/>
</dbReference>
<dbReference type="OMA" id="FAYDCPD"/>
<dbReference type="SUPFAM" id="SSF57667">
    <property type="entry name" value="beta-beta-alpha zinc fingers"/>
    <property type="match status" value="2"/>
</dbReference>
<dbReference type="GO" id="GO:0006357">
    <property type="term" value="P:regulation of transcription by RNA polymerase II"/>
    <property type="evidence" value="ECO:0007669"/>
    <property type="project" value="TreeGrafter"/>
</dbReference>
<keyword evidence="3" id="KW-0678">Repressor</keyword>
<evidence type="ECO:0000256" key="17">
    <source>
        <dbReference type="SAM" id="MobiDB-lite"/>
    </source>
</evidence>
<feature type="domain" description="C2H2-type" evidence="18">
    <location>
        <begin position="1297"/>
        <end position="1324"/>
    </location>
</feature>
<dbReference type="GO" id="GO:0007283">
    <property type="term" value="P:spermatogenesis"/>
    <property type="evidence" value="ECO:0007669"/>
    <property type="project" value="UniProtKB-KW"/>
</dbReference>
<dbReference type="FunFam" id="3.30.160.60:FF:003521">
    <property type="entry name" value="Zinc finger protein 541"/>
    <property type="match status" value="1"/>
</dbReference>
<reference evidence="22" key="1">
    <citation type="submission" date="2011-10" db="EMBL/GenBank/DDBJ databases">
        <authorList>
            <consortium name="Soft-shell Turtle Genome Consortium"/>
        </authorList>
    </citation>
    <scope>NUCLEOTIDE SEQUENCE [LARGE SCALE GENOMIC DNA]</scope>
    <source>
        <strain evidence="22">Daiwa-1</strain>
    </source>
</reference>
<keyword evidence="11" id="KW-0010">Activator</keyword>
<dbReference type="PROSITE" id="PS00028">
    <property type="entry name" value="ZINC_FINGER_C2H2_1"/>
    <property type="match status" value="4"/>
</dbReference>
<dbReference type="STRING" id="13735.ENSPSIP00000006737"/>
<evidence type="ECO:0000313" key="21">
    <source>
        <dbReference type="Ensembl" id="ENSPSIP00000006737.1"/>
    </source>
</evidence>
<keyword evidence="4" id="KW-0479">Metal-binding</keyword>
<dbReference type="HOGENOM" id="CLU_006052_0_0_1"/>
<evidence type="ECO:0000256" key="1">
    <source>
        <dbReference type="ARBA" id="ARBA00004123"/>
    </source>
</evidence>
<keyword evidence="12" id="KW-0804">Transcription</keyword>
<evidence type="ECO:0000256" key="6">
    <source>
        <dbReference type="ARBA" id="ARBA00022771"/>
    </source>
</evidence>
<keyword evidence="9" id="KW-0744">Spermatogenesis</keyword>
<dbReference type="EMBL" id="AGCU01105373">
    <property type="status" value="NOT_ANNOTATED_CDS"/>
    <property type="molecule type" value="Genomic_DNA"/>
</dbReference>
<evidence type="ECO:0000256" key="11">
    <source>
        <dbReference type="ARBA" id="ARBA00023159"/>
    </source>
</evidence>
<dbReference type="PROSITE" id="PS50157">
    <property type="entry name" value="ZINC_FINGER_C2H2_2"/>
    <property type="match status" value="3"/>
</dbReference>
<dbReference type="GO" id="GO:0005667">
    <property type="term" value="C:transcription regulator complex"/>
    <property type="evidence" value="ECO:0007669"/>
    <property type="project" value="TreeGrafter"/>
</dbReference>
<feature type="domain" description="C2H2-type" evidence="18">
    <location>
        <begin position="140"/>
        <end position="167"/>
    </location>
</feature>
<dbReference type="EMBL" id="AGCU01105375">
    <property type="status" value="NOT_ANNOTATED_CDS"/>
    <property type="molecule type" value="Genomic_DNA"/>
</dbReference>
<dbReference type="SMART" id="SM00717">
    <property type="entry name" value="SANT"/>
    <property type="match status" value="1"/>
</dbReference>
<evidence type="ECO:0000259" key="19">
    <source>
        <dbReference type="PROSITE" id="PS51156"/>
    </source>
</evidence>
<dbReference type="GO" id="GO:0000118">
    <property type="term" value="C:histone deacetylase complex"/>
    <property type="evidence" value="ECO:0007669"/>
    <property type="project" value="Ensembl"/>
</dbReference>
<dbReference type="GO" id="GO:0008270">
    <property type="term" value="F:zinc ion binding"/>
    <property type="evidence" value="ECO:0007669"/>
    <property type="project" value="UniProtKB-KW"/>
</dbReference>
<dbReference type="FunFam" id="3.30.160.60:FF:000656">
    <property type="entry name" value="Zinc finger protein 541"/>
    <property type="match status" value="1"/>
</dbReference>
<evidence type="ECO:0000256" key="8">
    <source>
        <dbReference type="ARBA" id="ARBA00022833"/>
    </source>
</evidence>
<keyword evidence="10" id="KW-0805">Transcription regulation</keyword>
<evidence type="ECO:0000259" key="18">
    <source>
        <dbReference type="PROSITE" id="PS50157"/>
    </source>
</evidence>
<keyword evidence="13" id="KW-0539">Nucleus</keyword>
<dbReference type="GO" id="GO:0007140">
    <property type="term" value="P:male meiotic nuclear division"/>
    <property type="evidence" value="ECO:0007669"/>
    <property type="project" value="Ensembl"/>
</dbReference>
<reference evidence="22" key="2">
    <citation type="journal article" date="2013" name="Nat. Genet.">
        <title>The draft genomes of soft-shell turtle and green sea turtle yield insights into the development and evolution of the turtle-specific body plan.</title>
        <authorList>
            <person name="Wang Z."/>
            <person name="Pascual-Anaya J."/>
            <person name="Zadissa A."/>
            <person name="Li W."/>
            <person name="Niimura Y."/>
            <person name="Huang Z."/>
            <person name="Li C."/>
            <person name="White S."/>
            <person name="Xiong Z."/>
            <person name="Fang D."/>
            <person name="Wang B."/>
            <person name="Ming Y."/>
            <person name="Chen Y."/>
            <person name="Zheng Y."/>
            <person name="Kuraku S."/>
            <person name="Pignatelli M."/>
            <person name="Herrero J."/>
            <person name="Beal K."/>
            <person name="Nozawa M."/>
            <person name="Li Q."/>
            <person name="Wang J."/>
            <person name="Zhang H."/>
            <person name="Yu L."/>
            <person name="Shigenobu S."/>
            <person name="Wang J."/>
            <person name="Liu J."/>
            <person name="Flicek P."/>
            <person name="Searle S."/>
            <person name="Wang J."/>
            <person name="Kuratani S."/>
            <person name="Yin Y."/>
            <person name="Aken B."/>
            <person name="Zhang G."/>
            <person name="Irie N."/>
        </authorList>
    </citation>
    <scope>NUCLEOTIDE SEQUENCE [LARGE SCALE GENOMIC DNA]</scope>
    <source>
        <strain evidence="22">Daiwa-1</strain>
    </source>
</reference>
<sequence length="1337" mass="149268">MDQYHLTDENFIQSEMHIPGFSESQGLNCSDTLNLKLCPETGDIMYTGLSSLDIDPNLSAADMANDTLEDNLDALSLYSVKDCDFVKLFDESDFGPQPSLCELGLPVPTAPKEVEQEGKSRSGSTRKGKHQHSSSQNPVLDCSLCGKVFSSASSLSKHNLTHSQERKYICKICSKAFKRQDHLSGHMLTHQKTKPFMCVEQGCNKSYCDHRSLLRHYEMQHGLSILKEATCDEDACKVSSPSHDAVVQNGQDGMRMEKLAVHSESKYPNPGLPNRDLLKCIVSVVNQKLPSTPASSTGQSEADLKGSLQSCSSASDQVSCIPSSTTALFEVTGENMLKEHYPSQKNATSSNVYAIINPGNLSVIAPGENILTSLTDTSLLSESQFPLETTGLDYWPNSTLPCFPLFRGQKISANSSHQSGSNFQWIRNMPVCTKSKGNSVYITDNPSVTAQNISGGFSGPSQVFDSFSQMYECPEAVSFALVKTQGEISSETKLSSFEETFRPAKRQECDIDSCHWPNVQKHSMLQNDTNPHFRQLFMESSVNQEHMQVQQHLLQMFTKTQHILSHTQVVAPSQQATSEVKQTVEKPLQSILQQQQQIDVIHSLLERTEHEGSPLFMQKTLTQYQKDVASVSEEQGHKGRQQAAFTLQPFHSPSDPVVNSDTVYSAKQTRPLKGCVGFKDIANSSQPQPTVCDKAMGNSTYRKSRQRENNTSVYSNKEKNEEFCKGTGGKLHFSTGRPRRLPSVRKEKLKFDLSCSASPSQVAMASFSLPGTSSSHVPEKTHKLTIFNRIQGGNIYSLNNAVREENLSAGSAGCNNTSGVPADGNRYASGFVCKTCGQLFYTEKGLNSHMCFQSEQWHSPPGKTEQQVNNLTFVLKIKNNRPESRIVSILDILQVYNAENLNPQKLSLKSLGDGNTSSEINKIVRKSLQVNEKESHDEKDLRKSLPQKKRKRQTRPKSLFIPPLPALCAEMQPAMGGCHESNLRSPVYIVDHLLRDLFQSSPYTPPPMLSPIREGSGLYFSTLCSSSTSSGHNKLYSTILGRMDGDFGFSLVKDNTKISIKPHINIGNRFQAEIPNLQDRALLENDEHAASLVWKPWGDITTNQETQDRVTGLLNVACSSAMPGGGTNLELALHCLHEAQGNILEALEMLLFRGPQKVPSHPLANYHYTGSDVWTPVEKQLFKKAFCLHKKDFYLIQKKIQTKSVSQCVEYYYIWKKIIKFDFSRPKVSDRKKVEREHVEDDKSVCSPKKMHGYLPRQGMKIKSKNYKKASHKTYSPACSQRGTPDQPGTTDYQGSFPCKECERVFDKIKSRNAHMKCHRVQEQMEPLINIKWPIKH</sequence>
<keyword evidence="6 16" id="KW-0863">Zinc-finger</keyword>
<feature type="compositionally biased region" description="Basic and acidic residues" evidence="17">
    <location>
        <begin position="931"/>
        <end position="943"/>
    </location>
</feature>
<feature type="compositionally biased region" description="Basic residues" evidence="17">
    <location>
        <begin position="945"/>
        <end position="955"/>
    </location>
</feature>
<keyword evidence="5" id="KW-0677">Repeat</keyword>
<dbReference type="SMART" id="SM00355">
    <property type="entry name" value="ZnF_C2H2"/>
    <property type="match status" value="5"/>
</dbReference>
<dbReference type="Gene3D" id="1.10.10.60">
    <property type="entry name" value="Homeodomain-like"/>
    <property type="match status" value="1"/>
</dbReference>
<dbReference type="eggNOG" id="KOG1721">
    <property type="taxonomic scope" value="Eukaryota"/>
</dbReference>
<dbReference type="Pfam" id="PF00096">
    <property type="entry name" value="zf-C2H2"/>
    <property type="match status" value="2"/>
</dbReference>
<dbReference type="Pfam" id="PF01448">
    <property type="entry name" value="ELM2"/>
    <property type="match status" value="1"/>
</dbReference>
<evidence type="ECO:0000256" key="4">
    <source>
        <dbReference type="ARBA" id="ARBA00022723"/>
    </source>
</evidence>
<dbReference type="Gene3D" id="3.30.160.60">
    <property type="entry name" value="Classic Zinc Finger"/>
    <property type="match status" value="3"/>
</dbReference>
<name>K7FFC7_PELSI</name>
<reference evidence="21" key="3">
    <citation type="submission" date="2025-08" db="UniProtKB">
        <authorList>
            <consortium name="Ensembl"/>
        </authorList>
    </citation>
    <scope>IDENTIFICATION</scope>
</reference>
<dbReference type="PROSITE" id="PS51293">
    <property type="entry name" value="SANT"/>
    <property type="match status" value="1"/>
</dbReference>
<keyword evidence="22" id="KW-1185">Reference proteome</keyword>
<dbReference type="GeneTree" id="ENSGT00940000160330"/>
<dbReference type="Pfam" id="PF00249">
    <property type="entry name" value="Myb_DNA-binding"/>
    <property type="match status" value="1"/>
</dbReference>
<keyword evidence="8" id="KW-0862">Zinc</keyword>
<comment type="subcellular location">
    <subcellularLocation>
        <location evidence="1">Nucleus</location>
    </subcellularLocation>
</comment>
<dbReference type="PANTHER" id="PTHR16089">
    <property type="entry name" value="REST COREPRESSOR COREST PROTEIN-RELATED"/>
    <property type="match status" value="1"/>
</dbReference>
<evidence type="ECO:0000256" key="13">
    <source>
        <dbReference type="ARBA" id="ARBA00023242"/>
    </source>
</evidence>
<dbReference type="PROSITE" id="PS51156">
    <property type="entry name" value="ELM2"/>
    <property type="match status" value="1"/>
</dbReference>
<evidence type="ECO:0000256" key="16">
    <source>
        <dbReference type="PROSITE-ProRule" id="PRU00042"/>
    </source>
</evidence>
<gene>
    <name evidence="21" type="primary">ZNF541</name>
</gene>
<dbReference type="InterPro" id="IPR000949">
    <property type="entry name" value="ELM2_dom"/>
</dbReference>
<feature type="region of interest" description="Disordered" evidence="17">
    <location>
        <begin position="1273"/>
        <end position="1292"/>
    </location>
</feature>
<dbReference type="GO" id="GO:0030154">
    <property type="term" value="P:cell differentiation"/>
    <property type="evidence" value="ECO:0007669"/>
    <property type="project" value="UniProtKB-KW"/>
</dbReference>
<dbReference type="InterPro" id="IPR017884">
    <property type="entry name" value="SANT_dom"/>
</dbReference>
<feature type="region of interest" description="Disordered" evidence="17">
    <location>
        <begin position="111"/>
        <end position="138"/>
    </location>
</feature>
<feature type="domain" description="C2H2-type" evidence="18">
    <location>
        <begin position="168"/>
        <end position="195"/>
    </location>
</feature>
<dbReference type="InterPro" id="IPR013087">
    <property type="entry name" value="Znf_C2H2_type"/>
</dbReference>
<dbReference type="GO" id="GO:0045893">
    <property type="term" value="P:positive regulation of DNA-templated transcription"/>
    <property type="evidence" value="ECO:0007669"/>
    <property type="project" value="Ensembl"/>
</dbReference>
<evidence type="ECO:0000256" key="5">
    <source>
        <dbReference type="ARBA" id="ARBA00022737"/>
    </source>
</evidence>
<evidence type="ECO:0000256" key="15">
    <source>
        <dbReference type="ARBA" id="ARBA00068624"/>
    </source>
</evidence>
<dbReference type="eggNOG" id="KOG4167">
    <property type="taxonomic scope" value="Eukaryota"/>
</dbReference>
<reference evidence="21" key="4">
    <citation type="submission" date="2025-09" db="UniProtKB">
        <authorList>
            <consortium name="Ensembl"/>
        </authorList>
    </citation>
    <scope>IDENTIFICATION</scope>
</reference>
<dbReference type="GO" id="GO:0003714">
    <property type="term" value="F:transcription corepressor activity"/>
    <property type="evidence" value="ECO:0007669"/>
    <property type="project" value="TreeGrafter"/>
</dbReference>
<keyword evidence="14" id="KW-0469">Meiosis</keyword>
<proteinExistence type="predicted"/>
<dbReference type="SUPFAM" id="SSF46689">
    <property type="entry name" value="Homeodomain-like"/>
    <property type="match status" value="1"/>
</dbReference>
<evidence type="ECO:0000259" key="20">
    <source>
        <dbReference type="PROSITE" id="PS51293"/>
    </source>
</evidence>
<feature type="region of interest" description="Disordered" evidence="17">
    <location>
        <begin position="930"/>
        <end position="956"/>
    </location>
</feature>
<organism evidence="21 22">
    <name type="scientific">Pelodiscus sinensis</name>
    <name type="common">Chinese softshell turtle</name>
    <name type="synonym">Trionyx sinensis</name>
    <dbReference type="NCBI Taxonomy" id="13735"/>
    <lineage>
        <taxon>Eukaryota</taxon>
        <taxon>Metazoa</taxon>
        <taxon>Chordata</taxon>
        <taxon>Craniata</taxon>
        <taxon>Vertebrata</taxon>
        <taxon>Euteleostomi</taxon>
        <taxon>Archelosauria</taxon>
        <taxon>Testudinata</taxon>
        <taxon>Testudines</taxon>
        <taxon>Cryptodira</taxon>
        <taxon>Trionychia</taxon>
        <taxon>Trionychidae</taxon>
        <taxon>Pelodiscus</taxon>
    </lineage>
</organism>
<dbReference type="InterPro" id="IPR009057">
    <property type="entry name" value="Homeodomain-like_sf"/>
</dbReference>
<dbReference type="EMBL" id="AGCU01105374">
    <property type="status" value="NOT_ANNOTATED_CDS"/>
    <property type="molecule type" value="Genomic_DNA"/>
</dbReference>
<dbReference type="InterPro" id="IPR051066">
    <property type="entry name" value="Trans_reg/Corepressor"/>
</dbReference>
<dbReference type="InterPro" id="IPR001005">
    <property type="entry name" value="SANT/Myb"/>
</dbReference>
<accession>K7FFC7</accession>
<keyword evidence="7" id="KW-0221">Differentiation</keyword>
<evidence type="ECO:0000256" key="9">
    <source>
        <dbReference type="ARBA" id="ARBA00022871"/>
    </source>
</evidence>
<protein>
    <recommendedName>
        <fullName evidence="15">Zinc finger protein 541</fullName>
    </recommendedName>
</protein>
<evidence type="ECO:0000256" key="3">
    <source>
        <dbReference type="ARBA" id="ARBA00022491"/>
    </source>
</evidence>
<feature type="domain" description="ELM2" evidence="19">
    <location>
        <begin position="1062"/>
        <end position="1154"/>
    </location>
</feature>
<evidence type="ECO:0000256" key="10">
    <source>
        <dbReference type="ARBA" id="ARBA00023015"/>
    </source>
</evidence>
<evidence type="ECO:0000256" key="7">
    <source>
        <dbReference type="ARBA" id="ARBA00022782"/>
    </source>
</evidence>
<evidence type="ECO:0000256" key="12">
    <source>
        <dbReference type="ARBA" id="ARBA00023163"/>
    </source>
</evidence>
<dbReference type="Pfam" id="PF13912">
    <property type="entry name" value="zf-C2H2_6"/>
    <property type="match status" value="1"/>
</dbReference>
<feature type="domain" description="SANT" evidence="20">
    <location>
        <begin position="1169"/>
        <end position="1220"/>
    </location>
</feature>
<dbReference type="SMART" id="SM01189">
    <property type="entry name" value="ELM2"/>
    <property type="match status" value="1"/>
</dbReference>
<evidence type="ECO:0000256" key="2">
    <source>
        <dbReference type="ARBA" id="ARBA00022473"/>
    </source>
</evidence>